<evidence type="ECO:0000313" key="2">
    <source>
        <dbReference type="Proteomes" id="UP000665020"/>
    </source>
</evidence>
<dbReference type="EMBL" id="CP046640">
    <property type="protein sequence ID" value="QTL97848.1"/>
    <property type="molecule type" value="Genomic_DNA"/>
</dbReference>
<protein>
    <submittedName>
        <fullName evidence="1">Uncharacterized protein</fullName>
    </submittedName>
</protein>
<accession>A0A8A7KDZ2</accession>
<name>A0A8A7KDZ2_9FIRM</name>
<evidence type="ECO:0000313" key="1">
    <source>
        <dbReference type="EMBL" id="QTL97848.1"/>
    </source>
</evidence>
<organism evidence="1 2">
    <name type="scientific">Iocasia fonsfrigidae</name>
    <dbReference type="NCBI Taxonomy" id="2682810"/>
    <lineage>
        <taxon>Bacteria</taxon>
        <taxon>Bacillati</taxon>
        <taxon>Bacillota</taxon>
        <taxon>Clostridia</taxon>
        <taxon>Halanaerobiales</taxon>
        <taxon>Halanaerobiaceae</taxon>
        <taxon>Iocasia</taxon>
    </lineage>
</organism>
<sequence>MIKSKLKDMLYTRNSFLIFVEYFKGEVPDYTFDQLLNITEGEINEYGKDIVKQNIEDKELKSYFKKLKISLLAYMQFQDLFSISFNSKDYFINEDILLQNKYCYYESLFYLRQSILSLFNLNILSTITLLRPFIELSIFQLYWTYSSKEKGFKSYYKWIKGNKEKPPFRNSLEYVINKKCLTFPKLKNLLENSEKILKNLYYKFCSYTHVPVLSESLAAKARGFSIPDLEDFLYALHQTNILLHHIIVLYVICNPMILFPVKIYKKFGFNPPSNLYADNCNFKIIKKYLGEKRTIYLKNALGESEFVKGNLFYYNSKPDLTLTEIKDSWKDIYSDLEISTDSLDEMLVKHKVQSRAFKWTSNYIKYEEYMKEEIKKKEDNMNYKLKEEEFDKFYNM</sequence>
<reference evidence="1" key="1">
    <citation type="submission" date="2019-12" db="EMBL/GenBank/DDBJ databases">
        <authorList>
            <person name="zhang j."/>
            <person name="sun C.M."/>
        </authorList>
    </citation>
    <scope>NUCLEOTIDE SEQUENCE</scope>
    <source>
        <strain evidence="1">NS-1</strain>
    </source>
</reference>
<dbReference type="Proteomes" id="UP000665020">
    <property type="component" value="Chromosome"/>
</dbReference>
<dbReference type="RefSeq" id="WP_230869446.1">
    <property type="nucleotide sequence ID" value="NZ_CP046640.1"/>
</dbReference>
<keyword evidence="2" id="KW-1185">Reference proteome</keyword>
<gene>
    <name evidence="1" type="ORF">GM661_07520</name>
</gene>
<proteinExistence type="predicted"/>
<dbReference type="KEGG" id="ifn:GM661_07520"/>
<dbReference type="AlphaFoldDB" id="A0A8A7KDZ2"/>